<evidence type="ECO:0000313" key="3">
    <source>
        <dbReference type="Proteomes" id="UP001379533"/>
    </source>
</evidence>
<proteinExistence type="predicted"/>
<evidence type="ECO:0000313" key="2">
    <source>
        <dbReference type="EMBL" id="WXA99015.1"/>
    </source>
</evidence>
<feature type="compositionally biased region" description="Basic residues" evidence="1">
    <location>
        <begin position="131"/>
        <end position="144"/>
    </location>
</feature>
<sequence>MMADVETQKTPEEKIAFIQSLPLELGASEVIQKGKDEGYAFSKSYVYGARAKARKSAAHVNAAPKKEKSPAAQAKTTKAAPRKRRLKRGDKAAFVRTMPNASPPDVVKAALDQGIPLTLQTVYATRGGDAKKKKGARTAPKAKKSNGASKALATVPAKAIAQLDKAAEFVLAKGQPAAGLSPSHLGAAVVAFVEAALALPPTTDGVKTARAGLLEAVLDIGLLRPDQIVSAMRANIGTPRGAQHD</sequence>
<evidence type="ECO:0000256" key="1">
    <source>
        <dbReference type="SAM" id="MobiDB-lite"/>
    </source>
</evidence>
<keyword evidence="3" id="KW-1185">Reference proteome</keyword>
<feature type="region of interest" description="Disordered" evidence="1">
    <location>
        <begin position="56"/>
        <end position="88"/>
    </location>
</feature>
<feature type="compositionally biased region" description="Low complexity" evidence="1">
    <location>
        <begin position="70"/>
        <end position="79"/>
    </location>
</feature>
<name>A0ABZ2KK22_9BACT</name>
<organism evidence="2 3">
    <name type="scientific">Pendulispora brunnea</name>
    <dbReference type="NCBI Taxonomy" id="2905690"/>
    <lineage>
        <taxon>Bacteria</taxon>
        <taxon>Pseudomonadati</taxon>
        <taxon>Myxococcota</taxon>
        <taxon>Myxococcia</taxon>
        <taxon>Myxococcales</taxon>
        <taxon>Sorangiineae</taxon>
        <taxon>Pendulisporaceae</taxon>
        <taxon>Pendulispora</taxon>
    </lineage>
</organism>
<dbReference type="EMBL" id="CP089982">
    <property type="protein sequence ID" value="WXA99015.1"/>
    <property type="molecule type" value="Genomic_DNA"/>
</dbReference>
<evidence type="ECO:0008006" key="4">
    <source>
        <dbReference type="Google" id="ProtNLM"/>
    </source>
</evidence>
<protein>
    <recommendedName>
        <fullName evidence="4">Histone H1</fullName>
    </recommendedName>
</protein>
<dbReference type="RefSeq" id="WP_394849645.1">
    <property type="nucleotide sequence ID" value="NZ_CP089982.1"/>
</dbReference>
<reference evidence="2 3" key="1">
    <citation type="submission" date="2021-12" db="EMBL/GenBank/DDBJ databases">
        <title>Discovery of the Pendulisporaceae a myxobacterial family with distinct sporulation behavior and unique specialized metabolism.</title>
        <authorList>
            <person name="Garcia R."/>
            <person name="Popoff A."/>
            <person name="Bader C.D."/>
            <person name="Loehr J."/>
            <person name="Walesch S."/>
            <person name="Walt C."/>
            <person name="Boldt J."/>
            <person name="Bunk B."/>
            <person name="Haeckl F.J.F.P.J."/>
            <person name="Gunesch A.P."/>
            <person name="Birkelbach J."/>
            <person name="Nuebel U."/>
            <person name="Pietschmann T."/>
            <person name="Bach T."/>
            <person name="Mueller R."/>
        </authorList>
    </citation>
    <scope>NUCLEOTIDE SEQUENCE [LARGE SCALE GENOMIC DNA]</scope>
    <source>
        <strain evidence="2 3">MSr12523</strain>
    </source>
</reference>
<feature type="region of interest" description="Disordered" evidence="1">
    <location>
        <begin position="128"/>
        <end position="147"/>
    </location>
</feature>
<accession>A0ABZ2KK22</accession>
<dbReference type="Proteomes" id="UP001379533">
    <property type="component" value="Chromosome"/>
</dbReference>
<gene>
    <name evidence="2" type="ORF">LZC95_19610</name>
</gene>